<evidence type="ECO:0000256" key="1">
    <source>
        <dbReference type="SAM" id="MobiDB-lite"/>
    </source>
</evidence>
<feature type="region of interest" description="Disordered" evidence="1">
    <location>
        <begin position="14"/>
        <end position="41"/>
    </location>
</feature>
<accession>A0A423QBF9</accession>
<comment type="caution">
    <text evidence="2">The sequence shown here is derived from an EMBL/GenBank/DDBJ whole genome shotgun (WGS) entry which is preliminary data.</text>
</comment>
<dbReference type="Proteomes" id="UP000285123">
    <property type="component" value="Unassembled WGS sequence"/>
</dbReference>
<dbReference type="AlphaFoldDB" id="A0A423QBF9"/>
<gene>
    <name evidence="2" type="ORF">SAHL_00840</name>
</gene>
<organism evidence="2 3">
    <name type="scientific">Salinisphaera orenii YIM 95161</name>
    <dbReference type="NCBI Taxonomy" id="1051139"/>
    <lineage>
        <taxon>Bacteria</taxon>
        <taxon>Pseudomonadati</taxon>
        <taxon>Pseudomonadota</taxon>
        <taxon>Gammaproteobacteria</taxon>
        <taxon>Salinisphaerales</taxon>
        <taxon>Salinisphaeraceae</taxon>
        <taxon>Salinisphaera</taxon>
    </lineage>
</organism>
<reference evidence="2 3" key="1">
    <citation type="submission" date="2013-10" db="EMBL/GenBank/DDBJ databases">
        <title>Salinisphaera halophila YIM 95161 Genome Sequencing.</title>
        <authorList>
            <person name="Lai Q."/>
            <person name="Li C."/>
            <person name="Shao Z."/>
        </authorList>
    </citation>
    <scope>NUCLEOTIDE SEQUENCE [LARGE SCALE GENOMIC DNA]</scope>
    <source>
        <strain evidence="2 3">YIM 95161</strain>
    </source>
</reference>
<sequence length="41" mass="4766">MIRYGYFDYARLQDDNGPSPHCSGPFEIEYLDPADDPRNDD</sequence>
<protein>
    <submittedName>
        <fullName evidence="2">Uncharacterized protein</fullName>
    </submittedName>
</protein>
<dbReference type="EMBL" id="AYKF01000001">
    <property type="protein sequence ID" value="ROO37804.1"/>
    <property type="molecule type" value="Genomic_DNA"/>
</dbReference>
<evidence type="ECO:0000313" key="3">
    <source>
        <dbReference type="Proteomes" id="UP000285123"/>
    </source>
</evidence>
<proteinExistence type="predicted"/>
<evidence type="ECO:0000313" key="2">
    <source>
        <dbReference type="EMBL" id="ROO37804.1"/>
    </source>
</evidence>
<name>A0A423QBF9_9GAMM</name>